<accession>A0ACC1Q122</accession>
<dbReference type="EMBL" id="JANSHE010000974">
    <property type="protein sequence ID" value="KAJ3005497.1"/>
    <property type="molecule type" value="Genomic_DNA"/>
</dbReference>
<dbReference type="Proteomes" id="UP001144978">
    <property type="component" value="Unassembled WGS sequence"/>
</dbReference>
<gene>
    <name evidence="1" type="ORF">NUW54_g4314</name>
</gene>
<name>A0ACC1Q122_9APHY</name>
<evidence type="ECO:0000313" key="1">
    <source>
        <dbReference type="EMBL" id="KAJ3005497.1"/>
    </source>
</evidence>
<protein>
    <submittedName>
        <fullName evidence="1">Uncharacterized protein</fullName>
    </submittedName>
</protein>
<comment type="caution">
    <text evidence="1">The sequence shown here is derived from an EMBL/GenBank/DDBJ whole genome shotgun (WGS) entry which is preliminary data.</text>
</comment>
<sequence length="163" mass="18106">MSTSAILQRAVANQVFALLSGAVQESTIDLILTQLERRDPEELMADEDEDVVMDDEEEQEGEEAEDDESSSSSSSEDEDDEEEDEDVDEEADLELRRKIEEALRVNGIAAATGESEEETLQRAMRDPEVAAQANPAALQDHMKNPTVRQNIMKLINAGIIKTR</sequence>
<evidence type="ECO:0000313" key="2">
    <source>
        <dbReference type="Proteomes" id="UP001144978"/>
    </source>
</evidence>
<proteinExistence type="predicted"/>
<reference evidence="1" key="1">
    <citation type="submission" date="2022-08" db="EMBL/GenBank/DDBJ databases">
        <title>Genome Sequence of Pycnoporus sanguineus.</title>
        <authorList>
            <person name="Buettner E."/>
        </authorList>
    </citation>
    <scope>NUCLEOTIDE SEQUENCE</scope>
    <source>
        <strain evidence="1">CG-C14</strain>
    </source>
</reference>
<organism evidence="1 2">
    <name type="scientific">Trametes sanguinea</name>
    <dbReference type="NCBI Taxonomy" id="158606"/>
    <lineage>
        <taxon>Eukaryota</taxon>
        <taxon>Fungi</taxon>
        <taxon>Dikarya</taxon>
        <taxon>Basidiomycota</taxon>
        <taxon>Agaricomycotina</taxon>
        <taxon>Agaricomycetes</taxon>
        <taxon>Polyporales</taxon>
        <taxon>Polyporaceae</taxon>
        <taxon>Trametes</taxon>
    </lineage>
</organism>
<keyword evidence="2" id="KW-1185">Reference proteome</keyword>